<dbReference type="InterPro" id="IPR036249">
    <property type="entry name" value="Thioredoxin-like_sf"/>
</dbReference>
<dbReference type="EMBL" id="JAKKDU010000006">
    <property type="protein sequence ID" value="MCF7567969.1"/>
    <property type="molecule type" value="Genomic_DNA"/>
</dbReference>
<dbReference type="InterPro" id="IPR022551">
    <property type="entry name" value="BrxC"/>
</dbReference>
<dbReference type="Pfam" id="PF11009">
    <property type="entry name" value="BrxC"/>
    <property type="match status" value="1"/>
</dbReference>
<sequence length="132" mass="15141">MGLLNKLFGTSTSSATNKEEKLLPWIPLNDLQQLNYIEKKSVTKTQVIFKHSTRCGISRMVMKQFVDTYSFTEKELDLYYLDLLNYRDVSNEVGYKFQVIHESPQLLVIKNGVVVAHNSHGAINDINLSQFV</sequence>
<dbReference type="AlphaFoldDB" id="A0AAE3JL78"/>
<comment type="caution">
    <text evidence="1">The sequence shown here is derived from an EMBL/GenBank/DDBJ whole genome shotgun (WGS) entry which is preliminary data.</text>
</comment>
<dbReference type="SUPFAM" id="SSF52833">
    <property type="entry name" value="Thioredoxin-like"/>
    <property type="match status" value="1"/>
</dbReference>
<evidence type="ECO:0000313" key="2">
    <source>
        <dbReference type="Proteomes" id="UP001199795"/>
    </source>
</evidence>
<gene>
    <name evidence="1" type="primary">ytxJ</name>
    <name evidence="1" type="ORF">L3X37_06260</name>
</gene>
<dbReference type="Proteomes" id="UP001199795">
    <property type="component" value="Unassembled WGS sequence"/>
</dbReference>
<keyword evidence="2" id="KW-1185">Reference proteome</keyword>
<dbReference type="Gene3D" id="3.40.30.10">
    <property type="entry name" value="Glutaredoxin"/>
    <property type="match status" value="1"/>
</dbReference>
<proteinExistence type="predicted"/>
<reference evidence="1" key="1">
    <citation type="submission" date="2022-01" db="EMBL/GenBank/DDBJ databases">
        <title>Draft genome sequence of Sabulilitoribacter arenilitoris KCTC 52401.</title>
        <authorList>
            <person name="Oh J.-S."/>
        </authorList>
    </citation>
    <scope>NUCLEOTIDE SEQUENCE</scope>
    <source>
        <strain evidence="1">HMF6543</strain>
    </source>
</reference>
<organism evidence="1 2">
    <name type="scientific">Wocania arenilitoris</name>
    <dbReference type="NCBI Taxonomy" id="2044858"/>
    <lineage>
        <taxon>Bacteria</taxon>
        <taxon>Pseudomonadati</taxon>
        <taxon>Bacteroidota</taxon>
        <taxon>Flavobacteriia</taxon>
        <taxon>Flavobacteriales</taxon>
        <taxon>Flavobacteriaceae</taxon>
        <taxon>Wocania</taxon>
    </lineage>
</organism>
<dbReference type="RefSeq" id="WP_237239316.1">
    <property type="nucleotide sequence ID" value="NZ_JAKKDU010000006.1"/>
</dbReference>
<accession>A0AAE3JL78</accession>
<protein>
    <submittedName>
        <fullName evidence="1">Bacillithiol system redox-active protein YtxJ</fullName>
    </submittedName>
</protein>
<name>A0AAE3JL78_9FLAO</name>
<evidence type="ECO:0000313" key="1">
    <source>
        <dbReference type="EMBL" id="MCF7567969.1"/>
    </source>
</evidence>
<dbReference type="NCBIfam" id="TIGR04019">
    <property type="entry name" value="B_thiol_YtxJ"/>
    <property type="match status" value="1"/>
</dbReference>